<keyword evidence="4 6" id="KW-0472">Membrane</keyword>
<feature type="transmembrane region" description="Helical" evidence="6">
    <location>
        <begin position="325"/>
        <end position="344"/>
    </location>
</feature>
<feature type="transmembrane region" description="Helical" evidence="6">
    <location>
        <begin position="527"/>
        <end position="549"/>
    </location>
</feature>
<sequence>MPIGAFTLVCNIFFAHYWLKEKLTRNDLIGTILICIGAVLVTVFGAHENTEYTLDILIHLYYRWDMLIYLLVLLVVLWVLIGMLKKAEAVLKKKGPTSNEYKTVLKIHPLSYAGLAGTFGAQSVMFAKSTGELIKQSVKGDNQFDKFLTYVIIAALVLTISLQTHCLSLGLKYFDALYIVPVFQCFFITFSVIGGAVYFEEFKDFSTTQWIVFPLGEFCPVSNPAQLLSRSSSVGGVFYSTQSVVMSSRGNSDFVAVHDNGTEMTDFARPVPTNVAMPVDPAVPNGPAVDVAEVTPGLNIQKYSFMLQQHLPDHERKPYNTQWRWWLGFFGVGLGSVADFAALSFAAQSIIMPIGAFTLVCNIFFAHYWLKEKLTRNDLIGTILICIGAVVVTIYGSHENIEYTLETLINLYYRWDMLVYLLVILAVVWTLIGMLKKAEFVLKKKGPTSNEYKAVLKMHPLTYAGLAGVFGAQSVMFAKSTGELLKQTLKGSNQFDKFLTYVIIAALVLTISLETHCLSLGLKYFDALYIVPVFQCFFITFSVIGGAVYFEEFKHFTTTQWIVFPLGVLITIAGVVVLSSREMEHDEFCPVVNQAQLLSRSSSVGGAFYSTQSVVISSRNSTDFLAMQDSGTEATTEIRSPSAPLPVVVVSAEPGIVTNDVSMEYSDSFESDDDAPGDEHAIDIAPSSAALLGQTTMSLDGEEYGAEEFEEDASSKDEYADETFELPPSPPCATKQNRAPGMAHTTPSLPFFHATKLEHVEGVERTSSSASDNSPTQFVPEWTKVNLQSFVATKLSKLRVHRHGDDDVSVVPSVRVPITLLDILQRPPPDGTRSGDRLRHQRQGSVPTSGIPAAMVDRVRIQTLLATMEAHVSSSGVASHADDVPTPRSLFTFVARHHSRLNDRRWAMQIDSLQAKQQQSHDTLGWIADHMQRHREAYTSV</sequence>
<evidence type="ECO:0008006" key="9">
    <source>
        <dbReference type="Google" id="ProtNLM"/>
    </source>
</evidence>
<comment type="caution">
    <text evidence="7">The sequence shown here is derived from an EMBL/GenBank/DDBJ whole genome shotgun (WGS) entry which is preliminary data.</text>
</comment>
<feature type="transmembrane region" description="Helical" evidence="6">
    <location>
        <begin position="379"/>
        <end position="397"/>
    </location>
</feature>
<feature type="transmembrane region" description="Helical" evidence="6">
    <location>
        <begin position="28"/>
        <end position="46"/>
    </location>
</feature>
<evidence type="ECO:0000256" key="4">
    <source>
        <dbReference type="ARBA" id="ARBA00023136"/>
    </source>
</evidence>
<feature type="transmembrane region" description="Helical" evidence="6">
    <location>
        <begin position="350"/>
        <end position="370"/>
    </location>
</feature>
<evidence type="ECO:0000256" key="1">
    <source>
        <dbReference type="ARBA" id="ARBA00004141"/>
    </source>
</evidence>
<proteinExistence type="predicted"/>
<keyword evidence="8" id="KW-1185">Reference proteome</keyword>
<dbReference type="Gene3D" id="1.10.3730.20">
    <property type="match status" value="1"/>
</dbReference>
<keyword evidence="2 6" id="KW-0812">Transmembrane</keyword>
<evidence type="ECO:0000313" key="8">
    <source>
        <dbReference type="Proteomes" id="UP000285060"/>
    </source>
</evidence>
<dbReference type="InterPro" id="IPR037185">
    <property type="entry name" value="EmrE-like"/>
</dbReference>
<feature type="transmembrane region" description="Helical" evidence="6">
    <location>
        <begin position="561"/>
        <end position="578"/>
    </location>
</feature>
<dbReference type="PANTHER" id="PTHR12570:SF9">
    <property type="entry name" value="MAGNESIUM TRANSPORTER NIPA8-RELATED"/>
    <property type="match status" value="1"/>
</dbReference>
<dbReference type="SUPFAM" id="SSF103481">
    <property type="entry name" value="Multidrug resistance efflux transporter EmrE"/>
    <property type="match status" value="2"/>
</dbReference>
<dbReference type="AlphaFoldDB" id="A0A3R6WNK0"/>
<feature type="transmembrane region" description="Helical" evidence="6">
    <location>
        <begin position="417"/>
        <end position="435"/>
    </location>
</feature>
<evidence type="ECO:0000313" key="7">
    <source>
        <dbReference type="EMBL" id="RHY31243.1"/>
    </source>
</evidence>
<dbReference type="InterPro" id="IPR008521">
    <property type="entry name" value="Mg_trans_NIPA"/>
</dbReference>
<accession>A0A3R6WNK0</accession>
<evidence type="ECO:0000256" key="2">
    <source>
        <dbReference type="ARBA" id="ARBA00022692"/>
    </source>
</evidence>
<dbReference type="VEuPathDB" id="FungiDB:H310_10994"/>
<evidence type="ECO:0000256" key="3">
    <source>
        <dbReference type="ARBA" id="ARBA00022989"/>
    </source>
</evidence>
<feature type="region of interest" description="Disordered" evidence="5">
    <location>
        <begin position="824"/>
        <end position="850"/>
    </location>
</feature>
<dbReference type="Pfam" id="PF05653">
    <property type="entry name" value="Mg_trans_NIPA"/>
    <property type="match status" value="2"/>
</dbReference>
<name>A0A3R6WNK0_9STRA</name>
<dbReference type="GO" id="GO:0015095">
    <property type="term" value="F:magnesium ion transmembrane transporter activity"/>
    <property type="evidence" value="ECO:0007669"/>
    <property type="project" value="InterPro"/>
</dbReference>
<dbReference type="VEuPathDB" id="FungiDB:H310_10995"/>
<feature type="transmembrane region" description="Helical" evidence="6">
    <location>
        <begin position="176"/>
        <end position="199"/>
    </location>
</feature>
<reference evidence="7 8" key="1">
    <citation type="submission" date="2018-08" db="EMBL/GenBank/DDBJ databases">
        <title>Aphanomyces genome sequencing and annotation.</title>
        <authorList>
            <person name="Minardi D."/>
            <person name="Oidtmann B."/>
            <person name="Van Der Giezen M."/>
            <person name="Studholme D.J."/>
        </authorList>
    </citation>
    <scope>NUCLEOTIDE SEQUENCE [LARGE SCALE GENOMIC DNA]</scope>
    <source>
        <strain evidence="7 8">NJM0002</strain>
    </source>
</reference>
<evidence type="ECO:0000256" key="5">
    <source>
        <dbReference type="SAM" id="MobiDB-lite"/>
    </source>
</evidence>
<comment type="subcellular location">
    <subcellularLocation>
        <location evidence="1">Membrane</location>
        <topology evidence="1">Multi-pass membrane protein</topology>
    </subcellularLocation>
</comment>
<dbReference type="EMBL" id="QUSY01000230">
    <property type="protein sequence ID" value="RHY31243.1"/>
    <property type="molecule type" value="Genomic_DNA"/>
</dbReference>
<evidence type="ECO:0000256" key="6">
    <source>
        <dbReference type="SAM" id="Phobius"/>
    </source>
</evidence>
<protein>
    <recommendedName>
        <fullName evidence="9">EamA domain-containing protein</fullName>
    </recommendedName>
</protein>
<dbReference type="GO" id="GO:0016020">
    <property type="term" value="C:membrane"/>
    <property type="evidence" value="ECO:0007669"/>
    <property type="project" value="UniProtKB-SubCell"/>
</dbReference>
<keyword evidence="3 6" id="KW-1133">Transmembrane helix</keyword>
<feature type="transmembrane region" description="Helical" evidence="6">
    <location>
        <begin position="461"/>
        <end position="478"/>
    </location>
</feature>
<gene>
    <name evidence="7" type="ORF">DYB32_003658</name>
</gene>
<feature type="transmembrane region" description="Helical" evidence="6">
    <location>
        <begin position="498"/>
        <end position="515"/>
    </location>
</feature>
<organism evidence="7 8">
    <name type="scientific">Aphanomyces invadans</name>
    <dbReference type="NCBI Taxonomy" id="157072"/>
    <lineage>
        <taxon>Eukaryota</taxon>
        <taxon>Sar</taxon>
        <taxon>Stramenopiles</taxon>
        <taxon>Oomycota</taxon>
        <taxon>Saprolegniomycetes</taxon>
        <taxon>Saprolegniales</taxon>
        <taxon>Verrucalvaceae</taxon>
        <taxon>Aphanomyces</taxon>
    </lineage>
</organism>
<dbReference type="Proteomes" id="UP000285060">
    <property type="component" value="Unassembled WGS sequence"/>
</dbReference>
<feature type="transmembrane region" description="Helical" evidence="6">
    <location>
        <begin position="147"/>
        <end position="170"/>
    </location>
</feature>
<dbReference type="PANTHER" id="PTHR12570">
    <property type="match status" value="1"/>
</dbReference>
<feature type="transmembrane region" description="Helical" evidence="6">
    <location>
        <begin position="66"/>
        <end position="84"/>
    </location>
</feature>